<dbReference type="AlphaFoldDB" id="A0A382J3R8"/>
<organism evidence="1">
    <name type="scientific">marine metagenome</name>
    <dbReference type="NCBI Taxonomy" id="408172"/>
    <lineage>
        <taxon>unclassified sequences</taxon>
        <taxon>metagenomes</taxon>
        <taxon>ecological metagenomes</taxon>
    </lineage>
</organism>
<dbReference type="PROSITE" id="PS50159">
    <property type="entry name" value="RIBOSOMAL_S13_2"/>
    <property type="match status" value="1"/>
</dbReference>
<protein>
    <recommendedName>
        <fullName evidence="2">30S ribosomal protein S13</fullName>
    </recommendedName>
</protein>
<dbReference type="EMBL" id="UINC01071396">
    <property type="protein sequence ID" value="SVC06259.1"/>
    <property type="molecule type" value="Genomic_DNA"/>
</dbReference>
<feature type="non-terminal residue" evidence="1">
    <location>
        <position position="37"/>
    </location>
</feature>
<evidence type="ECO:0008006" key="2">
    <source>
        <dbReference type="Google" id="ProtNLM"/>
    </source>
</evidence>
<sequence length="37" mass="4032">MAMISGVNIPDNKRINIALRYVYGIGPAIAEKIISQT</sequence>
<accession>A0A382J3R8</accession>
<gene>
    <name evidence="1" type="ORF">METZ01_LOCUS259113</name>
</gene>
<dbReference type="SUPFAM" id="SSF46946">
    <property type="entry name" value="S13-like H2TH domain"/>
    <property type="match status" value="1"/>
</dbReference>
<name>A0A382J3R8_9ZZZZ</name>
<reference evidence="1" key="1">
    <citation type="submission" date="2018-05" db="EMBL/GenBank/DDBJ databases">
        <authorList>
            <person name="Lanie J.A."/>
            <person name="Ng W.-L."/>
            <person name="Kazmierczak K.M."/>
            <person name="Andrzejewski T.M."/>
            <person name="Davidsen T.M."/>
            <person name="Wayne K.J."/>
            <person name="Tettelin H."/>
            <person name="Glass J.I."/>
            <person name="Rusch D."/>
            <person name="Podicherti R."/>
            <person name="Tsui H.-C.T."/>
            <person name="Winkler M.E."/>
        </authorList>
    </citation>
    <scope>NUCLEOTIDE SEQUENCE</scope>
</reference>
<dbReference type="InterPro" id="IPR010979">
    <property type="entry name" value="Ribosomal_uS13-like_H2TH"/>
</dbReference>
<evidence type="ECO:0000313" key="1">
    <source>
        <dbReference type="EMBL" id="SVC06259.1"/>
    </source>
</evidence>
<dbReference type="GO" id="GO:0003676">
    <property type="term" value="F:nucleic acid binding"/>
    <property type="evidence" value="ECO:0007669"/>
    <property type="project" value="InterPro"/>
</dbReference>
<proteinExistence type="predicted"/>
<dbReference type="Gene3D" id="1.10.8.50">
    <property type="match status" value="1"/>
</dbReference>